<dbReference type="GO" id="GO:0042110">
    <property type="term" value="P:T cell activation"/>
    <property type="evidence" value="ECO:0007669"/>
    <property type="project" value="UniProtKB-ARBA"/>
</dbReference>
<evidence type="ECO:0000313" key="13">
    <source>
        <dbReference type="Proteomes" id="UP000694562"/>
    </source>
</evidence>
<evidence type="ECO:0000256" key="1">
    <source>
        <dbReference type="ARBA" id="ARBA00004370"/>
    </source>
</evidence>
<comment type="subcellular location">
    <subcellularLocation>
        <location evidence="1">Membrane</location>
    </subcellularLocation>
</comment>
<dbReference type="PANTHER" id="PTHR24100:SF130">
    <property type="entry name" value="BUTYROPHILIN-LIKE PROTEIN 9"/>
    <property type="match status" value="1"/>
</dbReference>
<protein>
    <recommendedName>
        <fullName evidence="11">Ig-like domain-containing protein</fullName>
    </recommendedName>
</protein>
<sequence>MAPVRSTLPIICSVLEKIAVSPLRFTLDVLLLDVLRNYKATRCRVQPATTLPIIIFLQLVGLVTGQFRITPPNNPVIGVIGNEVTLPCQVEVTAMPEQFSIQWTFTGNSKNIDVVVYDRRKTDTSVLEDQAYQGRTNFFPSELNKGNVSLHLKNIMILDKGKYTCSVFFEQWYDAVVVYLEVAAKGDESLVSLDGHTGQGIGVTCKSRGWFPEPKVVWLNSKGQPRHEAVTTQNVKTSSGFFDVMSSMRVEPGSDKEVTCSIINNLLNAGCESRVQISDVFFPSTSPWMTAFLVILFLDIAVFAATGYKLTRSFKETRKAVTSKKAILAGKCSLKMVRISPRHKKSRTLF</sequence>
<accession>A0A8C4TX78</accession>
<keyword evidence="8" id="KW-0393">Immunoglobulin domain</keyword>
<feature type="domain" description="Ig-like" evidence="11">
    <location>
        <begin position="198"/>
        <end position="278"/>
    </location>
</feature>
<evidence type="ECO:0000256" key="2">
    <source>
        <dbReference type="ARBA" id="ARBA00022692"/>
    </source>
</evidence>
<dbReference type="OrthoDB" id="8901134at2759"/>
<dbReference type="InterPro" id="IPR053896">
    <property type="entry name" value="BTN3A2-like_Ig-C"/>
</dbReference>
<evidence type="ECO:0000256" key="4">
    <source>
        <dbReference type="ARBA" id="ARBA00022989"/>
    </source>
</evidence>
<dbReference type="OMA" id="HEDETYR"/>
<dbReference type="GO" id="GO:0001817">
    <property type="term" value="P:regulation of cytokine production"/>
    <property type="evidence" value="ECO:0007669"/>
    <property type="project" value="TreeGrafter"/>
</dbReference>
<dbReference type="PANTHER" id="PTHR24100">
    <property type="entry name" value="BUTYROPHILIN"/>
    <property type="match status" value="1"/>
</dbReference>
<dbReference type="SUPFAM" id="SSF48726">
    <property type="entry name" value="Immunoglobulin"/>
    <property type="match status" value="2"/>
</dbReference>
<dbReference type="Ensembl" id="ENSFTIT00000003963.1">
    <property type="protein sequence ID" value="ENSFTIP00000003799.1"/>
    <property type="gene ID" value="ENSFTIG00000002597.1"/>
</dbReference>
<dbReference type="FunFam" id="2.60.40.10:FF:000142">
    <property type="entry name" value="V-set domain-containing T-cell activation inhibitor 1"/>
    <property type="match status" value="1"/>
</dbReference>
<keyword evidence="3" id="KW-0732">Signal</keyword>
<dbReference type="InterPro" id="IPR007110">
    <property type="entry name" value="Ig-like_dom"/>
</dbReference>
<keyword evidence="6" id="KW-1015">Disulfide bond</keyword>
<keyword evidence="7" id="KW-0325">Glycoprotein</keyword>
<dbReference type="InterPro" id="IPR003599">
    <property type="entry name" value="Ig_sub"/>
</dbReference>
<dbReference type="AlphaFoldDB" id="A0A8C4TX78"/>
<evidence type="ECO:0000259" key="11">
    <source>
        <dbReference type="PROSITE" id="PS50835"/>
    </source>
</evidence>
<dbReference type="GO" id="GO:0009897">
    <property type="term" value="C:external side of plasma membrane"/>
    <property type="evidence" value="ECO:0007669"/>
    <property type="project" value="TreeGrafter"/>
</dbReference>
<evidence type="ECO:0000313" key="12">
    <source>
        <dbReference type="Ensembl" id="ENSFTIP00000003799.1"/>
    </source>
</evidence>
<dbReference type="InterPro" id="IPR013106">
    <property type="entry name" value="Ig_V-set"/>
</dbReference>
<evidence type="ECO:0000256" key="8">
    <source>
        <dbReference type="ARBA" id="ARBA00023319"/>
    </source>
</evidence>
<proteinExistence type="inferred from homology"/>
<keyword evidence="13" id="KW-1185">Reference proteome</keyword>
<evidence type="ECO:0000256" key="7">
    <source>
        <dbReference type="ARBA" id="ARBA00023180"/>
    </source>
</evidence>
<dbReference type="InterPro" id="IPR036179">
    <property type="entry name" value="Ig-like_dom_sf"/>
</dbReference>
<dbReference type="Gene3D" id="2.60.40.10">
    <property type="entry name" value="Immunoglobulins"/>
    <property type="match status" value="2"/>
</dbReference>
<evidence type="ECO:0000256" key="5">
    <source>
        <dbReference type="ARBA" id="ARBA00023136"/>
    </source>
</evidence>
<dbReference type="SMART" id="SM00409">
    <property type="entry name" value="IG"/>
    <property type="match status" value="1"/>
</dbReference>
<dbReference type="Pfam" id="PF07686">
    <property type="entry name" value="V-set"/>
    <property type="match status" value="1"/>
</dbReference>
<dbReference type="GO" id="GO:1903037">
    <property type="term" value="P:regulation of leukocyte cell-cell adhesion"/>
    <property type="evidence" value="ECO:0007669"/>
    <property type="project" value="UniProtKB-ARBA"/>
</dbReference>
<dbReference type="PROSITE" id="PS50835">
    <property type="entry name" value="IG_LIKE"/>
    <property type="match status" value="2"/>
</dbReference>
<keyword evidence="4 10" id="KW-1133">Transmembrane helix</keyword>
<dbReference type="GO" id="GO:0050852">
    <property type="term" value="P:T cell receptor signaling pathway"/>
    <property type="evidence" value="ECO:0007669"/>
    <property type="project" value="TreeGrafter"/>
</dbReference>
<dbReference type="InterPro" id="IPR050504">
    <property type="entry name" value="IgSF_BTN/MOG"/>
</dbReference>
<dbReference type="FunFam" id="2.60.40.10:FF:000088">
    <property type="entry name" value="Butyrophilin subfamily 1 member A1"/>
    <property type="match status" value="1"/>
</dbReference>
<feature type="transmembrane region" description="Helical" evidence="10">
    <location>
        <begin position="288"/>
        <end position="308"/>
    </location>
</feature>
<evidence type="ECO:0000256" key="6">
    <source>
        <dbReference type="ARBA" id="ARBA00023157"/>
    </source>
</evidence>
<evidence type="ECO:0000256" key="9">
    <source>
        <dbReference type="ARBA" id="ARBA00038221"/>
    </source>
</evidence>
<feature type="domain" description="Ig-like" evidence="11">
    <location>
        <begin position="71"/>
        <end position="167"/>
    </location>
</feature>
<comment type="similarity">
    <text evidence="9">Belongs to the SKINT family.</text>
</comment>
<organism evidence="12 13">
    <name type="scientific">Falco tinnunculus</name>
    <name type="common">Common kestrel</name>
    <dbReference type="NCBI Taxonomy" id="100819"/>
    <lineage>
        <taxon>Eukaryota</taxon>
        <taxon>Metazoa</taxon>
        <taxon>Chordata</taxon>
        <taxon>Craniata</taxon>
        <taxon>Vertebrata</taxon>
        <taxon>Euteleostomi</taxon>
        <taxon>Archelosauria</taxon>
        <taxon>Archosauria</taxon>
        <taxon>Dinosauria</taxon>
        <taxon>Saurischia</taxon>
        <taxon>Theropoda</taxon>
        <taxon>Coelurosauria</taxon>
        <taxon>Aves</taxon>
        <taxon>Neognathae</taxon>
        <taxon>Neoaves</taxon>
        <taxon>Telluraves</taxon>
        <taxon>Australaves</taxon>
        <taxon>Falconiformes</taxon>
        <taxon>Falconidae</taxon>
        <taxon>Falco</taxon>
    </lineage>
</organism>
<evidence type="ECO:0000256" key="10">
    <source>
        <dbReference type="SAM" id="Phobius"/>
    </source>
</evidence>
<dbReference type="Proteomes" id="UP000694562">
    <property type="component" value="Unplaced"/>
</dbReference>
<name>A0A8C4TX78_FALTI</name>
<dbReference type="GO" id="GO:0050863">
    <property type="term" value="P:regulation of T cell activation"/>
    <property type="evidence" value="ECO:0007669"/>
    <property type="project" value="UniProtKB-ARBA"/>
</dbReference>
<evidence type="ECO:0000256" key="3">
    <source>
        <dbReference type="ARBA" id="ARBA00022729"/>
    </source>
</evidence>
<dbReference type="InterPro" id="IPR013783">
    <property type="entry name" value="Ig-like_fold"/>
</dbReference>
<dbReference type="Pfam" id="PF22705">
    <property type="entry name" value="C2-set_3"/>
    <property type="match status" value="1"/>
</dbReference>
<reference evidence="12" key="2">
    <citation type="submission" date="2025-09" db="UniProtKB">
        <authorList>
            <consortium name="Ensembl"/>
        </authorList>
    </citation>
    <scope>IDENTIFICATION</scope>
</reference>
<keyword evidence="5 10" id="KW-0472">Membrane</keyword>
<reference evidence="12" key="1">
    <citation type="submission" date="2025-08" db="UniProtKB">
        <authorList>
            <consortium name="Ensembl"/>
        </authorList>
    </citation>
    <scope>IDENTIFICATION</scope>
</reference>
<dbReference type="GO" id="GO:0005102">
    <property type="term" value="F:signaling receptor binding"/>
    <property type="evidence" value="ECO:0007669"/>
    <property type="project" value="TreeGrafter"/>
</dbReference>
<keyword evidence="2 10" id="KW-0812">Transmembrane</keyword>